<dbReference type="PROSITE" id="PS00216">
    <property type="entry name" value="SUGAR_TRANSPORT_1"/>
    <property type="match status" value="1"/>
</dbReference>
<keyword evidence="4 7" id="KW-0812">Transmembrane</keyword>
<evidence type="ECO:0000256" key="5">
    <source>
        <dbReference type="ARBA" id="ARBA00022989"/>
    </source>
</evidence>
<feature type="transmembrane region" description="Helical" evidence="7">
    <location>
        <begin position="356"/>
        <end position="379"/>
    </location>
</feature>
<reference evidence="9 10" key="1">
    <citation type="submission" date="2015-04" db="EMBL/GenBank/DDBJ databases">
        <title>Complete Genome Sequence of Brevibacterium flavum ATCC 15168.</title>
        <authorList>
            <person name="Ahn J."/>
            <person name="Park G."/>
            <person name="Jeon W."/>
            <person name="Jang Y."/>
            <person name="Jang M."/>
            <person name="Lee H."/>
            <person name="Lee H."/>
        </authorList>
    </citation>
    <scope>NUCLEOTIDE SEQUENCE [LARGE SCALE GENOMIC DNA]</scope>
    <source>
        <strain evidence="9 10">ATCC 15168</strain>
    </source>
</reference>
<keyword evidence="5 7" id="KW-1133">Transmembrane helix</keyword>
<dbReference type="Pfam" id="PF07690">
    <property type="entry name" value="MFS_1"/>
    <property type="match status" value="1"/>
</dbReference>
<feature type="transmembrane region" description="Helical" evidence="7">
    <location>
        <begin position="109"/>
        <end position="134"/>
    </location>
</feature>
<dbReference type="SUPFAM" id="SSF103473">
    <property type="entry name" value="MFS general substrate transporter"/>
    <property type="match status" value="1"/>
</dbReference>
<dbReference type="PROSITE" id="PS50850">
    <property type="entry name" value="MFS"/>
    <property type="match status" value="1"/>
</dbReference>
<evidence type="ECO:0000256" key="7">
    <source>
        <dbReference type="SAM" id="Phobius"/>
    </source>
</evidence>
<dbReference type="GO" id="GO:0005886">
    <property type="term" value="C:plasma membrane"/>
    <property type="evidence" value="ECO:0007669"/>
    <property type="project" value="UniProtKB-SubCell"/>
</dbReference>
<dbReference type="InterPro" id="IPR050171">
    <property type="entry name" value="MFS_Transporters"/>
</dbReference>
<dbReference type="Gene3D" id="1.20.1250.20">
    <property type="entry name" value="MFS general substrate transporter like domains"/>
    <property type="match status" value="1"/>
</dbReference>
<evidence type="ECO:0000256" key="3">
    <source>
        <dbReference type="ARBA" id="ARBA00022475"/>
    </source>
</evidence>
<evidence type="ECO:0000313" key="9">
    <source>
        <dbReference type="EMBL" id="AKF26383.1"/>
    </source>
</evidence>
<dbReference type="PATRIC" id="fig|92706.3.peg.378"/>
<feature type="transmembrane region" description="Helical" evidence="7">
    <location>
        <begin position="322"/>
        <end position="344"/>
    </location>
</feature>
<feature type="transmembrane region" description="Helical" evidence="7">
    <location>
        <begin position="155"/>
        <end position="177"/>
    </location>
</feature>
<protein>
    <submittedName>
        <fullName evidence="9">MFS transporter permease</fullName>
    </submittedName>
</protein>
<dbReference type="InterPro" id="IPR036259">
    <property type="entry name" value="MFS_trans_sf"/>
</dbReference>
<feature type="transmembrane region" description="Helical" evidence="7">
    <location>
        <begin position="86"/>
        <end position="103"/>
    </location>
</feature>
<evidence type="ECO:0000256" key="6">
    <source>
        <dbReference type="ARBA" id="ARBA00023136"/>
    </source>
</evidence>
<dbReference type="AlphaFoldDB" id="A0A0F6Z451"/>
<feature type="transmembrane region" description="Helical" evidence="7">
    <location>
        <begin position="297"/>
        <end position="316"/>
    </location>
</feature>
<feature type="transmembrane region" description="Helical" evidence="7">
    <location>
        <begin position="183"/>
        <end position="202"/>
    </location>
</feature>
<dbReference type="InterPro" id="IPR020846">
    <property type="entry name" value="MFS_dom"/>
</dbReference>
<feature type="transmembrane region" description="Helical" evidence="7">
    <location>
        <begin position="51"/>
        <end position="74"/>
    </location>
</feature>
<evidence type="ECO:0000313" key="10">
    <source>
        <dbReference type="Proteomes" id="UP000034037"/>
    </source>
</evidence>
<keyword evidence="10" id="KW-1185">Reference proteome</keyword>
<organism evidence="9 10">
    <name type="scientific">[Brevibacterium] flavum</name>
    <dbReference type="NCBI Taxonomy" id="92706"/>
    <lineage>
        <taxon>Bacteria</taxon>
        <taxon>Bacillati</taxon>
        <taxon>Actinomycetota</taxon>
        <taxon>Actinomycetes</taxon>
        <taxon>Mycobacteriales</taxon>
        <taxon>Corynebacteriaceae</taxon>
        <taxon>Corynebacterium</taxon>
    </lineage>
</organism>
<proteinExistence type="predicted"/>
<evidence type="ECO:0000256" key="2">
    <source>
        <dbReference type="ARBA" id="ARBA00022448"/>
    </source>
</evidence>
<feature type="transmembrane region" description="Helical" evidence="7">
    <location>
        <begin position="265"/>
        <end position="285"/>
    </location>
</feature>
<comment type="subcellular location">
    <subcellularLocation>
        <location evidence="1">Cell membrane</location>
        <topology evidence="1">Multi-pass membrane protein</topology>
    </subcellularLocation>
</comment>
<feature type="transmembrane region" description="Helical" evidence="7">
    <location>
        <begin position="385"/>
        <end position="407"/>
    </location>
</feature>
<feature type="domain" description="Major facilitator superfamily (MFS) profile" evidence="8">
    <location>
        <begin position="21"/>
        <end position="410"/>
    </location>
</feature>
<accession>A0A0F6Z451</accession>
<dbReference type="InterPro" id="IPR011701">
    <property type="entry name" value="MFS"/>
</dbReference>
<name>A0A0F6Z451_9CORY</name>
<dbReference type="HOGENOM" id="CLU_038683_1_0_11"/>
<evidence type="ECO:0000256" key="4">
    <source>
        <dbReference type="ARBA" id="ARBA00022692"/>
    </source>
</evidence>
<dbReference type="RefSeq" id="WP_003863264.1">
    <property type="nucleotide sequence ID" value="NZ_CP011309.1"/>
</dbReference>
<evidence type="ECO:0000259" key="8">
    <source>
        <dbReference type="PROSITE" id="PS50850"/>
    </source>
</evidence>
<keyword evidence="6 7" id="KW-0472">Membrane</keyword>
<feature type="transmembrane region" description="Helical" evidence="7">
    <location>
        <begin position="231"/>
        <end position="253"/>
    </location>
</feature>
<keyword evidence="3" id="KW-1003">Cell membrane</keyword>
<sequence length="410" mass="43665">MGVSALNMSDMVANKRAQRKVWLAVALSVFTVAWGGNEFTPLLVFYRGEGFFSNLFIDLLLVFYAIGVAVGLLAAGPLSDRYGRRAVMLPAPLIAILGSALIASGEETAILIAIGRVLSGISVGMVMTAGGSWIKELSSSRFEPGVKTSAGAKRASMSLTGGFALGPALAGVMAQWLPLPGQLAYVLHIILTLILFPLLITAPETRQSAHLKTKGSFWSDVLVPSALDKRFLFVVAPIGPWVFGAGFTAYAVLPSQLRDMVSAPVAYSALIALVTLGSGFGIQQFGPQIMGTSKTRGPILAMFVTVIGMIGAVIVVMNPHPWWALVVCMALGLSYGLCMFMGLAETQNIAPPIDMAGLTGIFYCLTYVGMVFPALMTWLNQWLSYPFMLGFGAVMATICLIIVSFSARRF</sequence>
<evidence type="ECO:0000256" key="1">
    <source>
        <dbReference type="ARBA" id="ARBA00004651"/>
    </source>
</evidence>
<dbReference type="PANTHER" id="PTHR23517">
    <property type="entry name" value="RESISTANCE PROTEIN MDTM, PUTATIVE-RELATED-RELATED"/>
    <property type="match status" value="1"/>
</dbReference>
<dbReference type="EMBL" id="CP011309">
    <property type="protein sequence ID" value="AKF26383.1"/>
    <property type="molecule type" value="Genomic_DNA"/>
</dbReference>
<keyword evidence="2" id="KW-0813">Transport</keyword>
<dbReference type="Proteomes" id="UP000034037">
    <property type="component" value="Chromosome"/>
</dbReference>
<dbReference type="InterPro" id="IPR005829">
    <property type="entry name" value="Sugar_transporter_CS"/>
</dbReference>
<dbReference type="GO" id="GO:0022857">
    <property type="term" value="F:transmembrane transporter activity"/>
    <property type="evidence" value="ECO:0007669"/>
    <property type="project" value="InterPro"/>
</dbReference>
<gene>
    <name evidence="9" type="ORF">YH66_01840</name>
</gene>